<dbReference type="SUPFAM" id="SSF55120">
    <property type="entry name" value="Pseudouridine synthase"/>
    <property type="match status" value="1"/>
</dbReference>
<evidence type="ECO:0000256" key="2">
    <source>
        <dbReference type="SAM" id="MobiDB-lite"/>
    </source>
</evidence>
<dbReference type="STRING" id="6334.A0A0V1BW44"/>
<dbReference type="GO" id="GO:0009982">
    <property type="term" value="F:pseudouridine synthase activity"/>
    <property type="evidence" value="ECO:0007669"/>
    <property type="project" value="InterPro"/>
</dbReference>
<feature type="compositionally biased region" description="Polar residues" evidence="2">
    <location>
        <begin position="391"/>
        <end position="410"/>
    </location>
</feature>
<comment type="caution">
    <text evidence="4">The sequence shown here is derived from an EMBL/GenBank/DDBJ whole genome shotgun (WGS) entry which is preliminary data.</text>
</comment>
<evidence type="ECO:0000256" key="1">
    <source>
        <dbReference type="ARBA" id="ARBA00008999"/>
    </source>
</evidence>
<reference evidence="4 5" key="1">
    <citation type="submission" date="2015-01" db="EMBL/GenBank/DDBJ databases">
        <title>Evolution of Trichinella species and genotypes.</title>
        <authorList>
            <person name="Korhonen P.K."/>
            <person name="Edoardo P."/>
            <person name="Giuseppe L.R."/>
            <person name="Gasser R.B."/>
        </authorList>
    </citation>
    <scope>NUCLEOTIDE SEQUENCE [LARGE SCALE GENOMIC DNA]</scope>
    <source>
        <strain evidence="4">ISS3</strain>
    </source>
</reference>
<feature type="compositionally biased region" description="Basic and acidic residues" evidence="2">
    <location>
        <begin position="381"/>
        <end position="390"/>
    </location>
</feature>
<dbReference type="Gene3D" id="3.30.2350.10">
    <property type="entry name" value="Pseudouridine synthase"/>
    <property type="match status" value="1"/>
</dbReference>
<dbReference type="GO" id="GO:0006396">
    <property type="term" value="P:RNA processing"/>
    <property type="evidence" value="ECO:0007669"/>
    <property type="project" value="InterPro"/>
</dbReference>
<protein>
    <submittedName>
        <fullName evidence="4">Putative tRNA pseudouridine synthase 2</fullName>
    </submittedName>
</protein>
<evidence type="ECO:0000313" key="5">
    <source>
        <dbReference type="Proteomes" id="UP000054776"/>
    </source>
</evidence>
<dbReference type="PANTHER" id="PTHR13195">
    <property type="entry name" value="PSEUDOURIDINE SYNTHASE-RELATED"/>
    <property type="match status" value="1"/>
</dbReference>
<dbReference type="Pfam" id="PF01509">
    <property type="entry name" value="TruB_N"/>
    <property type="match status" value="1"/>
</dbReference>
<dbReference type="GO" id="GO:0003723">
    <property type="term" value="F:RNA binding"/>
    <property type="evidence" value="ECO:0007669"/>
    <property type="project" value="InterPro"/>
</dbReference>
<dbReference type="InterPro" id="IPR039048">
    <property type="entry name" value="Trub2"/>
</dbReference>
<dbReference type="GO" id="GO:0001522">
    <property type="term" value="P:pseudouridine synthesis"/>
    <property type="evidence" value="ECO:0007669"/>
    <property type="project" value="InterPro"/>
</dbReference>
<dbReference type="Proteomes" id="UP000054776">
    <property type="component" value="Unassembled WGS sequence"/>
</dbReference>
<dbReference type="AlphaFoldDB" id="A0A0V1BW44"/>
<organism evidence="4 5">
    <name type="scientific">Trichinella spiralis</name>
    <name type="common">Trichina worm</name>
    <dbReference type="NCBI Taxonomy" id="6334"/>
    <lineage>
        <taxon>Eukaryota</taxon>
        <taxon>Metazoa</taxon>
        <taxon>Ecdysozoa</taxon>
        <taxon>Nematoda</taxon>
        <taxon>Enoplea</taxon>
        <taxon>Dorylaimia</taxon>
        <taxon>Trichinellida</taxon>
        <taxon>Trichinellidae</taxon>
        <taxon>Trichinella</taxon>
    </lineage>
</organism>
<comment type="similarity">
    <text evidence="1">Belongs to the pseudouridine synthase TruB family.</text>
</comment>
<dbReference type="InParanoid" id="A0A0V1BW44"/>
<dbReference type="InterPro" id="IPR020103">
    <property type="entry name" value="PsdUridine_synth_cat_dom_sf"/>
</dbReference>
<dbReference type="PANTHER" id="PTHR13195:SF0">
    <property type="entry name" value="PSEUDOURIDYLATE SYNTHASE TRUB2, MITOCHONDRIAL"/>
    <property type="match status" value="1"/>
</dbReference>
<dbReference type="OrthoDB" id="9995526at2759"/>
<name>A0A0V1BW44_TRISP</name>
<proteinExistence type="inferred from homology"/>
<accession>A0A0V1BW44</accession>
<evidence type="ECO:0000259" key="3">
    <source>
        <dbReference type="Pfam" id="PF01509"/>
    </source>
</evidence>
<dbReference type="InterPro" id="IPR002501">
    <property type="entry name" value="PsdUridine_synth_N"/>
</dbReference>
<feature type="region of interest" description="Disordered" evidence="2">
    <location>
        <begin position="378"/>
        <end position="410"/>
    </location>
</feature>
<keyword evidence="5" id="KW-1185">Reference proteome</keyword>
<evidence type="ECO:0000313" key="4">
    <source>
        <dbReference type="EMBL" id="KRY41105.1"/>
    </source>
</evidence>
<dbReference type="FunCoup" id="A0A0V1BW44">
    <property type="interactions" value="861"/>
</dbReference>
<sequence>MIVKTAADAWNLLNGICCIVKPRETSTNTLCKLIVKALCKELNEFDEWEPKTYNRPVFTEDKKTLLLKIKSYKQQIDYSDHPLVVGEGYQLCDFQVEPVIETNALTSGLCLIGINSGCDLIAAMKRLRPLSEYHITGMLGRATIDHSVQGKIVEKSTYKHVTCTNLNRVLAKLTANNLKAAFDSAGVDLQSQKAFELASQGLVRPREDSFPIFYKLCVVQFRKPFFTMKVKCVNEDEASLKTLVHEVGLSAKTTAACVSIRRVRHGHFSLQHALLVKQISLQNIINNLITCQRIWDWSQQNCQNTSTIKRRPLPEIPTVLDLIPADDSLAAFEEEEEEECTRNDNIQRKDECPFPSHPTPDQCDPVIFTVKHAQILSKHHGQADVSDHDANSGQLTNASDKHAGTQTRQP</sequence>
<gene>
    <name evidence="4" type="primary">TRUB2</name>
    <name evidence="4" type="ORF">T01_3971</name>
</gene>
<dbReference type="EMBL" id="JYDH01000009">
    <property type="protein sequence ID" value="KRY41105.1"/>
    <property type="molecule type" value="Genomic_DNA"/>
</dbReference>
<feature type="domain" description="Pseudouridine synthase II N-terminal" evidence="3">
    <location>
        <begin position="106"/>
        <end position="233"/>
    </location>
</feature>